<dbReference type="Gene3D" id="3.30.420.390">
    <property type="match status" value="1"/>
</dbReference>
<dbReference type="InterPro" id="IPR002297">
    <property type="entry name" value="DNA-dir_DNA_pol_A_mt"/>
</dbReference>
<evidence type="ECO:0000313" key="4">
    <source>
        <dbReference type="Proteomes" id="UP000269721"/>
    </source>
</evidence>
<proteinExistence type="predicted"/>
<dbReference type="AlphaFoldDB" id="A0A4P9W1J9"/>
<evidence type="ECO:0000256" key="1">
    <source>
        <dbReference type="SAM" id="MobiDB-lite"/>
    </source>
</evidence>
<sequence length="453" mass="49418">MQCSRTSISSGPSAEENATDGDFEGSIAAATTRDWRDVGSMNALKHVAKLYLGKKMDKNAREIFETTDLAARREPESFQRLMSYCANDVKITHEVYTHTFLKFLAKCHHPVSFVGMPHMGKGYLTTDSEWRKYIDRVDAKYSELTTEVEGHLRIALKEALAASEYGIWKDDAWLRYLGDWDVPETRMIIVKPVWKRVTTKIVVRQETEAGKDGEEGAGNQVASKKVGQRKAQAGEDGGEGTGKQVAPAKSSRGKKVGGVVGQGEAGSSASLVGGKTAAASVVDGRANAVSEPTEPAAGPTYRLYKNENPELIGKPNWYQDSQTQTGTPLVFSTTPEDPKCDERASHDQDHLNFRIPHPIKEGANLGNPLTKNFAKAFAADLLSSSHKFAEEVLRAAAQTTYWTSARARIHDQLVVSNPEVLVGLVGRDDALASVMLPQSIVVGTITRRAVESL</sequence>
<dbReference type="GO" id="GO:0003887">
    <property type="term" value="F:DNA-directed DNA polymerase activity"/>
    <property type="evidence" value="ECO:0007669"/>
    <property type="project" value="TreeGrafter"/>
</dbReference>
<feature type="region of interest" description="Disordered" evidence="1">
    <location>
        <begin position="207"/>
        <end position="273"/>
    </location>
</feature>
<name>A0A4P9W1J9_9FUNG</name>
<dbReference type="PANTHER" id="PTHR10267">
    <property type="entry name" value="DNA POLYMERASE SUBUNIT GAMMA-1"/>
    <property type="match status" value="1"/>
</dbReference>
<feature type="compositionally biased region" description="Polar residues" evidence="1">
    <location>
        <begin position="1"/>
        <end position="12"/>
    </location>
</feature>
<dbReference type="Proteomes" id="UP000269721">
    <property type="component" value="Unassembled WGS sequence"/>
</dbReference>
<organism evidence="3 4">
    <name type="scientific">Blyttiomyces helicus</name>
    <dbReference type="NCBI Taxonomy" id="388810"/>
    <lineage>
        <taxon>Eukaryota</taxon>
        <taxon>Fungi</taxon>
        <taxon>Fungi incertae sedis</taxon>
        <taxon>Chytridiomycota</taxon>
        <taxon>Chytridiomycota incertae sedis</taxon>
        <taxon>Chytridiomycetes</taxon>
        <taxon>Chytridiomycetes incertae sedis</taxon>
        <taxon>Blyttiomyces</taxon>
    </lineage>
</organism>
<evidence type="ECO:0000313" key="3">
    <source>
        <dbReference type="EMBL" id="RKO86059.1"/>
    </source>
</evidence>
<dbReference type="GO" id="GO:0005760">
    <property type="term" value="C:gamma DNA polymerase complex"/>
    <property type="evidence" value="ECO:0007669"/>
    <property type="project" value="InterPro"/>
</dbReference>
<feature type="region of interest" description="Disordered" evidence="1">
    <location>
        <begin position="1"/>
        <end position="23"/>
    </location>
</feature>
<dbReference type="OrthoDB" id="5588663at2759"/>
<dbReference type="PANTHER" id="PTHR10267:SF0">
    <property type="entry name" value="DNA POLYMERASE SUBUNIT GAMMA-1"/>
    <property type="match status" value="1"/>
</dbReference>
<dbReference type="GO" id="GO:0006264">
    <property type="term" value="P:mitochondrial DNA replication"/>
    <property type="evidence" value="ECO:0007669"/>
    <property type="project" value="TreeGrafter"/>
</dbReference>
<dbReference type="InterPro" id="IPR012337">
    <property type="entry name" value="RNaseH-like_sf"/>
</dbReference>
<protein>
    <recommendedName>
        <fullName evidence="2">DNA mitochondrial polymerase exonuclease domain-containing protein</fullName>
    </recommendedName>
</protein>
<dbReference type="Pfam" id="PF18136">
    <property type="entry name" value="DNApol_Exo"/>
    <property type="match status" value="1"/>
</dbReference>
<dbReference type="EMBL" id="KZ998511">
    <property type="protein sequence ID" value="RKO86059.1"/>
    <property type="molecule type" value="Genomic_DNA"/>
</dbReference>
<keyword evidence="4" id="KW-1185">Reference proteome</keyword>
<evidence type="ECO:0000259" key="2">
    <source>
        <dbReference type="Pfam" id="PF18136"/>
    </source>
</evidence>
<reference evidence="4" key="1">
    <citation type="journal article" date="2018" name="Nat. Microbiol.">
        <title>Leveraging single-cell genomics to expand the fungal tree of life.</title>
        <authorList>
            <person name="Ahrendt S.R."/>
            <person name="Quandt C.A."/>
            <person name="Ciobanu D."/>
            <person name="Clum A."/>
            <person name="Salamov A."/>
            <person name="Andreopoulos B."/>
            <person name="Cheng J.F."/>
            <person name="Woyke T."/>
            <person name="Pelin A."/>
            <person name="Henrissat B."/>
            <person name="Reynolds N.K."/>
            <person name="Benny G.L."/>
            <person name="Smith M.E."/>
            <person name="James T.Y."/>
            <person name="Grigoriev I.V."/>
        </authorList>
    </citation>
    <scope>NUCLEOTIDE SEQUENCE [LARGE SCALE GENOMIC DNA]</scope>
</reference>
<dbReference type="InterPro" id="IPR041336">
    <property type="entry name" value="DNApol_Exo"/>
</dbReference>
<dbReference type="SUPFAM" id="SSF53098">
    <property type="entry name" value="Ribonuclease H-like"/>
    <property type="match status" value="1"/>
</dbReference>
<dbReference type="GO" id="GO:0003677">
    <property type="term" value="F:DNA binding"/>
    <property type="evidence" value="ECO:0007669"/>
    <property type="project" value="InterPro"/>
</dbReference>
<dbReference type="GO" id="GO:0008408">
    <property type="term" value="F:3'-5' exonuclease activity"/>
    <property type="evidence" value="ECO:0007669"/>
    <property type="project" value="TreeGrafter"/>
</dbReference>
<feature type="domain" description="DNA mitochondrial polymerase exonuclease" evidence="2">
    <location>
        <begin position="28"/>
        <end position="103"/>
    </location>
</feature>
<accession>A0A4P9W1J9</accession>
<gene>
    <name evidence="3" type="ORF">BDK51DRAFT_49908</name>
</gene>